<dbReference type="InterPro" id="IPR043502">
    <property type="entry name" value="DNA/RNA_pol_sf"/>
</dbReference>
<organism evidence="11">
    <name type="scientific">Leviviridae sp</name>
    <dbReference type="NCBI Taxonomy" id="2027243"/>
    <lineage>
        <taxon>Viruses</taxon>
        <taxon>Riboviria</taxon>
        <taxon>Orthornavirae</taxon>
        <taxon>Lenarviricota</taxon>
        <taxon>Leviviricetes</taxon>
        <taxon>Norzivirales</taxon>
        <taxon>Fiersviridae</taxon>
    </lineage>
</organism>
<dbReference type="GO" id="GO:0000166">
    <property type="term" value="F:nucleotide binding"/>
    <property type="evidence" value="ECO:0007669"/>
    <property type="project" value="UniProtKB-KW"/>
</dbReference>
<sequence length="568" mass="63507">MSHFSELLFLDLLEDLRDVAPGVEPEPNPFMSSSTYAASSLVRSFLKKFEDDATGAADSAAIADFYETNGQVGGWTLKMESMLDEQLVGEFCQLVHQFTQPGNRRPLVFSLESILDRARMGPGSSIGAVGDDFYTKLFSSPLTTTSEGLYGCYANYVNLSGTWAVAESFRSGHFGEARIVAGNRLSCVPKNVNISRTICTEPSLNMFYQLGLGDLMVDRLKSFFGIDLSIQQARNRDLAEAGSLDFKVNRNPPEDGLVTIDLSKASDSIGLKMLERTFPRDFLAWLRLLRCRETEMPNGDKVQLNMVSTMGNGFTFPLQTMIFCCVVEACHRVCEYPAERGSWGVNGDDIICGKFVAPYVNRLLALLGFTVNASKSFLEGPFRESCGADFFQGQPVRGVYIKSLKHPHNRYAVINQLNLWQVRQGLKLPRTTKRLVNSVKYLPVPLWENDDAGIRVPFRLVKDMRVHKELQSVIYRRWVPRPRHMTIGDDGVISYPRFAKERVYNPSGLLIAFLNGSIDHGRISLRQKQVKYHAKDGVAPSWDTPCDALELSTSESVERLVSVLEAAL</sequence>
<keyword evidence="9" id="KW-0479">Metal-binding</keyword>
<proteinExistence type="predicted"/>
<evidence type="ECO:0000256" key="2">
    <source>
        <dbReference type="ARBA" id="ARBA00022484"/>
    </source>
</evidence>
<feature type="binding site" evidence="9">
    <location>
        <position position="349"/>
    </location>
    <ligand>
        <name>Mg(2+)</name>
        <dbReference type="ChEBI" id="CHEBI:18420"/>
        <label>2</label>
    </ligand>
</feature>
<dbReference type="PROSITE" id="PS50522">
    <property type="entry name" value="RDRP_PHAGE"/>
    <property type="match status" value="1"/>
</dbReference>
<dbReference type="SUPFAM" id="SSF56672">
    <property type="entry name" value="DNA/RNA polymerases"/>
    <property type="match status" value="1"/>
</dbReference>
<comment type="catalytic activity">
    <reaction evidence="8">
        <text>RNA(n) + a ribonucleoside 5'-triphosphate = RNA(n+1) + diphosphate</text>
        <dbReference type="Rhea" id="RHEA:21248"/>
        <dbReference type="Rhea" id="RHEA-COMP:14527"/>
        <dbReference type="Rhea" id="RHEA-COMP:17342"/>
        <dbReference type="ChEBI" id="CHEBI:33019"/>
        <dbReference type="ChEBI" id="CHEBI:61557"/>
        <dbReference type="ChEBI" id="CHEBI:140395"/>
        <dbReference type="EC" id="2.7.7.48"/>
    </reaction>
</comment>
<dbReference type="GO" id="GO:0039694">
    <property type="term" value="P:viral RNA genome replication"/>
    <property type="evidence" value="ECO:0007669"/>
    <property type="project" value="InterPro"/>
</dbReference>
<evidence type="ECO:0000256" key="5">
    <source>
        <dbReference type="ARBA" id="ARBA00022741"/>
    </source>
</evidence>
<feature type="domain" description="RdRp catalytic" evidence="10">
    <location>
        <begin position="246"/>
        <end position="380"/>
    </location>
</feature>
<feature type="binding site" evidence="9">
    <location>
        <position position="348"/>
    </location>
    <ligand>
        <name>Mg(2+)</name>
        <dbReference type="ChEBI" id="CHEBI:18420"/>
        <label>2</label>
    </ligand>
</feature>
<reference evidence="11" key="1">
    <citation type="submission" date="2019-05" db="EMBL/GenBank/DDBJ databases">
        <title>Metatranscriptomic reconstruction reveals RNA viruses with the potential to shape carbon cycling in soil.</title>
        <authorList>
            <person name="Starr E.P."/>
            <person name="Nuccio E."/>
            <person name="Pett-Ridge J."/>
            <person name="Banfield J.F."/>
            <person name="Firestone M.K."/>
        </authorList>
    </citation>
    <scope>NUCLEOTIDE SEQUENCE</scope>
    <source>
        <strain evidence="11">H1_Rhizo_26_FD_scaffold_374</strain>
    </source>
</reference>
<evidence type="ECO:0000256" key="8">
    <source>
        <dbReference type="ARBA" id="ARBA00048744"/>
    </source>
</evidence>
<dbReference type="InterPro" id="IPR005093">
    <property type="entry name" value="RNArep_beta"/>
</dbReference>
<evidence type="ECO:0000313" key="11">
    <source>
        <dbReference type="EMBL" id="QDH87570.1"/>
    </source>
</evidence>
<accession>A0A514D1S9</accession>
<name>A0A514D1S9_9VIRU</name>
<evidence type="ECO:0000256" key="9">
    <source>
        <dbReference type="PIRSR" id="PIRSR605093-1"/>
    </source>
</evidence>
<keyword evidence="6" id="KW-0693">Viral RNA replication</keyword>
<evidence type="ECO:0000256" key="6">
    <source>
        <dbReference type="ARBA" id="ARBA00022953"/>
    </source>
</evidence>
<keyword evidence="2 11" id="KW-0696">RNA-directed RNA polymerase</keyword>
<dbReference type="GO" id="GO:0046872">
    <property type="term" value="F:metal ion binding"/>
    <property type="evidence" value="ECO:0007669"/>
    <property type="project" value="UniProtKB-KW"/>
</dbReference>
<evidence type="ECO:0000256" key="7">
    <source>
        <dbReference type="ARBA" id="ARBA00030248"/>
    </source>
</evidence>
<evidence type="ECO:0000256" key="1">
    <source>
        <dbReference type="ARBA" id="ARBA00012494"/>
    </source>
</evidence>
<feature type="binding site" evidence="9">
    <location>
        <position position="261"/>
    </location>
    <ligand>
        <name>Mg(2+)</name>
        <dbReference type="ChEBI" id="CHEBI:18420"/>
        <label>2</label>
    </ligand>
</feature>
<keyword evidence="5" id="KW-0547">Nucleotide-binding</keyword>
<dbReference type="EC" id="2.7.7.48" evidence="1"/>
<gene>
    <name evidence="11" type="ORF">H1Rhizo26FD374_000001</name>
</gene>
<dbReference type="GO" id="GO:0003968">
    <property type="term" value="F:RNA-directed RNA polymerase activity"/>
    <property type="evidence" value="ECO:0007669"/>
    <property type="project" value="UniProtKB-KW"/>
</dbReference>
<evidence type="ECO:0000256" key="4">
    <source>
        <dbReference type="ARBA" id="ARBA00022695"/>
    </source>
</evidence>
<keyword evidence="3" id="KW-0808">Transferase</keyword>
<evidence type="ECO:0000259" key="10">
    <source>
        <dbReference type="PROSITE" id="PS50522"/>
    </source>
</evidence>
<protein>
    <recommendedName>
        <fullName evidence="1">RNA-directed RNA polymerase</fullName>
        <ecNumber evidence="1">2.7.7.48</ecNumber>
    </recommendedName>
    <alternativeName>
        <fullName evidence="7">RNA replicase beta chain</fullName>
    </alternativeName>
</protein>
<keyword evidence="9" id="KW-0460">Magnesium</keyword>
<comment type="cofactor">
    <cofactor evidence="9">
        <name>Mg(2+)</name>
        <dbReference type="ChEBI" id="CHEBI:18420"/>
    </cofactor>
    <text evidence="9">Binds 2 Mg(2+) per subunit.</text>
</comment>
<evidence type="ECO:0000256" key="3">
    <source>
        <dbReference type="ARBA" id="ARBA00022679"/>
    </source>
</evidence>
<keyword evidence="4" id="KW-0548">Nucleotidyltransferase</keyword>
<dbReference type="EMBL" id="MN033483">
    <property type="protein sequence ID" value="QDH87570.1"/>
    <property type="molecule type" value="Genomic_RNA"/>
</dbReference>
<dbReference type="InterPro" id="IPR007096">
    <property type="entry name" value="RNA-dir_Rpol_cat_phage"/>
</dbReference>
<dbReference type="Pfam" id="PF03431">
    <property type="entry name" value="RNA_replicase_B"/>
    <property type="match status" value="1"/>
</dbReference>